<evidence type="ECO:0000313" key="2">
    <source>
        <dbReference type="EMBL" id="QLH76998.1"/>
    </source>
</evidence>
<gene>
    <name evidence="2" type="ORF">HZS55_06680</name>
</gene>
<organism evidence="2 3">
    <name type="scientific">Halosimplex rubrum</name>
    <dbReference type="NCBI Taxonomy" id="869889"/>
    <lineage>
        <taxon>Archaea</taxon>
        <taxon>Methanobacteriati</taxon>
        <taxon>Methanobacteriota</taxon>
        <taxon>Stenosarchaea group</taxon>
        <taxon>Halobacteria</taxon>
        <taxon>Halobacteriales</taxon>
        <taxon>Haloarculaceae</taxon>
        <taxon>Halosimplex</taxon>
    </lineage>
</organism>
<accession>A0A7D5P480</accession>
<dbReference type="KEGG" id="hrr:HZS55_06680"/>
<evidence type="ECO:0000313" key="3">
    <source>
        <dbReference type="Proteomes" id="UP000509667"/>
    </source>
</evidence>
<dbReference type="GeneID" id="56077533"/>
<dbReference type="OrthoDB" id="194703at2157"/>
<keyword evidence="3" id="KW-1185">Reference proteome</keyword>
<proteinExistence type="predicted"/>
<dbReference type="EMBL" id="CP058910">
    <property type="protein sequence ID" value="QLH76998.1"/>
    <property type="molecule type" value="Genomic_DNA"/>
</dbReference>
<name>A0A7D5P480_9EURY</name>
<protein>
    <submittedName>
        <fullName evidence="2">Uncharacterized protein</fullName>
    </submittedName>
</protein>
<reference evidence="2 3" key="1">
    <citation type="submission" date="2020-07" db="EMBL/GenBank/DDBJ databases">
        <title>Halosimplex pelagicum sp. nov. and Halosimplex rubrum sp. nov., isolated from salted brown alga Laminaria, and emended description of the genus Halosimplex.</title>
        <authorList>
            <person name="Cui H."/>
        </authorList>
    </citation>
    <scope>NUCLEOTIDE SEQUENCE [LARGE SCALE GENOMIC DNA]</scope>
    <source>
        <strain evidence="2 3">R27</strain>
    </source>
</reference>
<feature type="region of interest" description="Disordered" evidence="1">
    <location>
        <begin position="72"/>
        <end position="95"/>
    </location>
</feature>
<dbReference type="AlphaFoldDB" id="A0A7D5P480"/>
<sequence length="95" mass="10501">MPRVEINAVLASRLEDLQDSVEDEMGTSVTAEAILYELVASAQESPEELVESLEAGTVPLSEEERERMNEGMFASGVETDEEDIDDILYGEEHNP</sequence>
<feature type="compositionally biased region" description="Acidic residues" evidence="1">
    <location>
        <begin position="78"/>
        <end position="89"/>
    </location>
</feature>
<dbReference type="RefSeq" id="WP_179910931.1">
    <property type="nucleotide sequence ID" value="NZ_CP058910.1"/>
</dbReference>
<evidence type="ECO:0000256" key="1">
    <source>
        <dbReference type="SAM" id="MobiDB-lite"/>
    </source>
</evidence>
<dbReference type="Proteomes" id="UP000509667">
    <property type="component" value="Chromosome"/>
</dbReference>